<keyword evidence="2" id="KW-0813">Transport</keyword>
<feature type="transmembrane region" description="Helical" evidence="10">
    <location>
        <begin position="59"/>
        <end position="76"/>
    </location>
</feature>
<dbReference type="InterPro" id="IPR011527">
    <property type="entry name" value="ABC1_TM_dom"/>
</dbReference>
<evidence type="ECO:0000259" key="11">
    <source>
        <dbReference type="PROSITE" id="PS50893"/>
    </source>
</evidence>
<feature type="transmembrane region" description="Helical" evidence="10">
    <location>
        <begin position="137"/>
        <end position="156"/>
    </location>
</feature>
<feature type="transmembrane region" description="Helical" evidence="10">
    <location>
        <begin position="162"/>
        <end position="182"/>
    </location>
</feature>
<dbReference type="InterPro" id="IPR003439">
    <property type="entry name" value="ABC_transporter-like_ATP-bd"/>
</dbReference>
<dbReference type="Proteomes" id="UP000005753">
    <property type="component" value="Chromosome"/>
</dbReference>
<organism evidence="13 14">
    <name type="scientific">Eubacterium cellulosolvens (strain ATCC 43171 / JCM 9499 / 6)</name>
    <name type="common">Cillobacterium cellulosolvens</name>
    <dbReference type="NCBI Taxonomy" id="633697"/>
    <lineage>
        <taxon>Bacteria</taxon>
        <taxon>Bacillati</taxon>
        <taxon>Bacillota</taxon>
        <taxon>Clostridia</taxon>
        <taxon>Eubacteriales</taxon>
        <taxon>Eubacteriaceae</taxon>
        <taxon>Eubacterium</taxon>
    </lineage>
</organism>
<comment type="subcellular location">
    <subcellularLocation>
        <location evidence="1">Cell membrane</location>
        <topology evidence="1">Multi-pass membrane protein</topology>
    </subcellularLocation>
</comment>
<accession>I5AX29</accession>
<dbReference type="AlphaFoldDB" id="I5AX29"/>
<keyword evidence="4 10" id="KW-0812">Transmembrane</keyword>
<protein>
    <submittedName>
        <fullName evidence="13">ABC-type multidrug transport system, ATPase and permease component</fullName>
    </submittedName>
</protein>
<keyword evidence="5" id="KW-0547">Nucleotide-binding</keyword>
<evidence type="ECO:0000259" key="12">
    <source>
        <dbReference type="PROSITE" id="PS50929"/>
    </source>
</evidence>
<reference evidence="13 14" key="2">
    <citation type="submission" date="2012-02" db="EMBL/GenBank/DDBJ databases">
        <title>Improved High-Quality Draft sequence of Eubacterium cellulosolvens 6.</title>
        <authorList>
            <consortium name="US DOE Joint Genome Institute"/>
            <person name="Lucas S."/>
            <person name="Han J."/>
            <person name="Lapidus A."/>
            <person name="Cheng J.-F."/>
            <person name="Goodwin L."/>
            <person name="Pitluck S."/>
            <person name="Peters L."/>
            <person name="Mikhailova N."/>
            <person name="Gu W."/>
            <person name="Detter J.C."/>
            <person name="Han C."/>
            <person name="Tapia R."/>
            <person name="Land M."/>
            <person name="Hauser L."/>
            <person name="Kyrpides N."/>
            <person name="Ivanova N."/>
            <person name="Pagani I."/>
            <person name="Johnson E."/>
            <person name="Mukhopadhyay B."/>
            <person name="Anderson I."/>
            <person name="Woyke T."/>
        </authorList>
    </citation>
    <scope>NUCLEOTIDE SEQUENCE [LARGE SCALE GENOMIC DNA]</scope>
    <source>
        <strain evidence="13 14">6</strain>
    </source>
</reference>
<evidence type="ECO:0000256" key="4">
    <source>
        <dbReference type="ARBA" id="ARBA00022692"/>
    </source>
</evidence>
<dbReference type="GO" id="GO:0005524">
    <property type="term" value="F:ATP binding"/>
    <property type="evidence" value="ECO:0007669"/>
    <property type="project" value="UniProtKB-KW"/>
</dbReference>
<dbReference type="Pfam" id="PF00664">
    <property type="entry name" value="ABC_membrane"/>
    <property type="match status" value="1"/>
</dbReference>
<gene>
    <name evidence="13" type="ORF">EubceDRAFT1_2641</name>
</gene>
<dbReference type="InterPro" id="IPR003593">
    <property type="entry name" value="AAA+_ATPase"/>
</dbReference>
<keyword evidence="14" id="KW-1185">Reference proteome</keyword>
<dbReference type="GO" id="GO:0005886">
    <property type="term" value="C:plasma membrane"/>
    <property type="evidence" value="ECO:0007669"/>
    <property type="project" value="UniProtKB-SubCell"/>
</dbReference>
<feature type="transmembrane region" description="Helical" evidence="10">
    <location>
        <begin position="20"/>
        <end position="39"/>
    </location>
</feature>
<name>I5AX29_EUBC6</name>
<dbReference type="Gene3D" id="3.40.50.300">
    <property type="entry name" value="P-loop containing nucleotide triphosphate hydrolases"/>
    <property type="match status" value="1"/>
</dbReference>
<dbReference type="eggNOG" id="COG1132">
    <property type="taxonomic scope" value="Bacteria"/>
</dbReference>
<dbReference type="InterPro" id="IPR017871">
    <property type="entry name" value="ABC_transporter-like_CS"/>
</dbReference>
<feature type="transmembrane region" description="Helical" evidence="10">
    <location>
        <begin position="244"/>
        <end position="266"/>
    </location>
</feature>
<dbReference type="HOGENOM" id="CLU_000604_84_9_9"/>
<keyword evidence="7 10" id="KW-1133">Transmembrane helix</keyword>
<dbReference type="FunFam" id="3.40.50.300:FF:000221">
    <property type="entry name" value="Multidrug ABC transporter ATP-binding protein"/>
    <property type="match status" value="1"/>
</dbReference>
<keyword evidence="3" id="KW-1003">Cell membrane</keyword>
<evidence type="ECO:0000313" key="14">
    <source>
        <dbReference type="Proteomes" id="UP000005753"/>
    </source>
</evidence>
<dbReference type="OrthoDB" id="9762778at2"/>
<dbReference type="GO" id="GO:0140359">
    <property type="term" value="F:ABC-type transporter activity"/>
    <property type="evidence" value="ECO:0007669"/>
    <property type="project" value="InterPro"/>
</dbReference>
<dbReference type="SUPFAM" id="SSF52540">
    <property type="entry name" value="P-loop containing nucleoside triphosphate hydrolases"/>
    <property type="match status" value="1"/>
</dbReference>
<evidence type="ECO:0000256" key="2">
    <source>
        <dbReference type="ARBA" id="ARBA00022448"/>
    </source>
</evidence>
<evidence type="ECO:0000256" key="3">
    <source>
        <dbReference type="ARBA" id="ARBA00022475"/>
    </source>
</evidence>
<dbReference type="SMART" id="SM00382">
    <property type="entry name" value="AAA"/>
    <property type="match status" value="1"/>
</dbReference>
<evidence type="ECO:0000256" key="8">
    <source>
        <dbReference type="ARBA" id="ARBA00023136"/>
    </source>
</evidence>
<dbReference type="InterPro" id="IPR027417">
    <property type="entry name" value="P-loop_NTPase"/>
</dbReference>
<dbReference type="PANTHER" id="PTHR24221:SF654">
    <property type="entry name" value="ATP-BINDING CASSETTE SUB-FAMILY B MEMBER 6"/>
    <property type="match status" value="1"/>
</dbReference>
<sequence length="614" mass="67498">MKKKGLISWILEFAGRKKSYYGGSVSLAIFGVAASFVPYLLTADIISQLLAGNRDPEFYVRKVVLMAVFWILRVTLHSLSTTLSHVATFHVLGGIRRQLCEKLSKIPLGSVLDDNSGSYKNIIVERVDSMETTMAHIIPEFTANILLPVVMFVYLLTIDWRVGLANLISVFIGVIFASVMMAKSKGEFDVTIQKTKYLNDTAVEYINGIEVIKAFGKTGSSYEKFALAAREGADCFIRWMRKCIWWQAGTLSFMPATFLGILPVGLLLVKNGSLTPQDFITCIILSAGLVTPLVVAFSYMDDIAKMNTIFGEVTEILERKDMERPAVLTEEPQGTDIRLHGVKFTYKDKEVLHGIDMEIRQGEVHAIVGPSGSGKSTIARLIDSLWDVDEGVITYGGVDIRKLPLDYYMGQISYVAQDNYLFDLSVKENIRLGKPGATDEEVIRAAKATGCHDFIMGLEKGYDTKVGGAGGHLSGGERQRICIARAMLKDAPVVIMDEATAYTDPENEALVQESVAQLVMGRTVIVIAHRLSTIQTADRIFVINDGLVEAEGKHEELLDHCALYRKMWEAHSMVRDEAATGDGSCENSVPEEKTNATAGDPVTGMEAGKEAAYA</sequence>
<dbReference type="GO" id="GO:0016887">
    <property type="term" value="F:ATP hydrolysis activity"/>
    <property type="evidence" value="ECO:0007669"/>
    <property type="project" value="InterPro"/>
</dbReference>
<feature type="transmembrane region" description="Helical" evidence="10">
    <location>
        <begin position="278"/>
        <end position="300"/>
    </location>
</feature>
<evidence type="ECO:0000313" key="13">
    <source>
        <dbReference type="EMBL" id="EIM58352.1"/>
    </source>
</evidence>
<evidence type="ECO:0000256" key="10">
    <source>
        <dbReference type="SAM" id="Phobius"/>
    </source>
</evidence>
<keyword evidence="6" id="KW-0067">ATP-binding</keyword>
<dbReference type="CDD" id="cd07346">
    <property type="entry name" value="ABC_6TM_exporters"/>
    <property type="match status" value="1"/>
</dbReference>
<evidence type="ECO:0000256" key="1">
    <source>
        <dbReference type="ARBA" id="ARBA00004651"/>
    </source>
</evidence>
<evidence type="ECO:0000256" key="6">
    <source>
        <dbReference type="ARBA" id="ARBA00022840"/>
    </source>
</evidence>
<dbReference type="STRING" id="633697.EubceDRAFT1_2641"/>
<dbReference type="PROSITE" id="PS00211">
    <property type="entry name" value="ABC_TRANSPORTER_1"/>
    <property type="match status" value="1"/>
</dbReference>
<dbReference type="PROSITE" id="PS50929">
    <property type="entry name" value="ABC_TM1F"/>
    <property type="match status" value="1"/>
</dbReference>
<proteinExistence type="predicted"/>
<dbReference type="InterPro" id="IPR039421">
    <property type="entry name" value="Type_1_exporter"/>
</dbReference>
<keyword evidence="8 10" id="KW-0472">Membrane</keyword>
<dbReference type="Gene3D" id="1.20.1560.10">
    <property type="entry name" value="ABC transporter type 1, transmembrane domain"/>
    <property type="match status" value="1"/>
</dbReference>
<reference evidence="13 14" key="1">
    <citation type="submission" date="2010-08" db="EMBL/GenBank/DDBJ databases">
        <authorList>
            <consortium name="US DOE Joint Genome Institute (JGI-PGF)"/>
            <person name="Lucas S."/>
            <person name="Copeland A."/>
            <person name="Lapidus A."/>
            <person name="Cheng J.-F."/>
            <person name="Bruce D."/>
            <person name="Goodwin L."/>
            <person name="Pitluck S."/>
            <person name="Land M.L."/>
            <person name="Hauser L."/>
            <person name="Chang Y.-J."/>
            <person name="Anderson I.J."/>
            <person name="Johnson E."/>
            <person name="Mulhopadhyay B."/>
            <person name="Kyrpides N."/>
            <person name="Woyke T.J."/>
        </authorList>
    </citation>
    <scope>NUCLEOTIDE SEQUENCE [LARGE SCALE GENOMIC DNA]</scope>
    <source>
        <strain evidence="13 14">6</strain>
    </source>
</reference>
<dbReference type="Pfam" id="PF00005">
    <property type="entry name" value="ABC_tran"/>
    <property type="match status" value="1"/>
</dbReference>
<evidence type="ECO:0000256" key="5">
    <source>
        <dbReference type="ARBA" id="ARBA00022741"/>
    </source>
</evidence>
<dbReference type="SUPFAM" id="SSF90123">
    <property type="entry name" value="ABC transporter transmembrane region"/>
    <property type="match status" value="1"/>
</dbReference>
<dbReference type="EMBL" id="CM001487">
    <property type="protein sequence ID" value="EIM58352.1"/>
    <property type="molecule type" value="Genomic_DNA"/>
</dbReference>
<feature type="domain" description="ABC transporter" evidence="11">
    <location>
        <begin position="337"/>
        <end position="570"/>
    </location>
</feature>
<feature type="region of interest" description="Disordered" evidence="9">
    <location>
        <begin position="579"/>
        <end position="614"/>
    </location>
</feature>
<evidence type="ECO:0000256" key="7">
    <source>
        <dbReference type="ARBA" id="ARBA00022989"/>
    </source>
</evidence>
<dbReference type="InterPro" id="IPR036640">
    <property type="entry name" value="ABC1_TM_sf"/>
</dbReference>
<dbReference type="PANTHER" id="PTHR24221">
    <property type="entry name" value="ATP-BINDING CASSETTE SUB-FAMILY B"/>
    <property type="match status" value="1"/>
</dbReference>
<dbReference type="PROSITE" id="PS50893">
    <property type="entry name" value="ABC_TRANSPORTER_2"/>
    <property type="match status" value="1"/>
</dbReference>
<feature type="domain" description="ABC transmembrane type-1" evidence="12">
    <location>
        <begin position="27"/>
        <end position="305"/>
    </location>
</feature>
<evidence type="ECO:0000256" key="9">
    <source>
        <dbReference type="SAM" id="MobiDB-lite"/>
    </source>
</evidence>